<evidence type="ECO:0000313" key="1">
    <source>
        <dbReference type="EMBL" id="KZL18896.1"/>
    </source>
</evidence>
<dbReference type="RefSeq" id="WP_068006102.1">
    <property type="nucleotide sequence ID" value="NZ_FOFM01000001.1"/>
</dbReference>
<protein>
    <recommendedName>
        <fullName evidence="3">Calpastatin</fullName>
    </recommendedName>
</protein>
<dbReference type="AlphaFoldDB" id="A0A165YJJ5"/>
<dbReference type="Proteomes" id="UP000076577">
    <property type="component" value="Unassembled WGS sequence"/>
</dbReference>
<reference evidence="1 2" key="1">
    <citation type="journal article" date="2016" name="Front. Microbiol.">
        <title>Comparative Genomic Analysis Reveals a Diverse Repertoire of Genes Involved in Prokaryote-Eukaryote Interactions within the Pseudovibrio Genus.</title>
        <authorList>
            <person name="Romano S."/>
            <person name="Fernandez-Guerra A."/>
            <person name="Reen F.J."/>
            <person name="Glockner F.O."/>
            <person name="Crowley S.P."/>
            <person name="O'Sullivan O."/>
            <person name="Cotter P.D."/>
            <person name="Adams C."/>
            <person name="Dobson A.D."/>
            <person name="O'Gara F."/>
        </authorList>
    </citation>
    <scope>NUCLEOTIDE SEQUENCE [LARGE SCALE GENOMIC DNA]</scope>
    <source>
        <strain evidence="1 2">Ad2</strain>
    </source>
</reference>
<dbReference type="OrthoDB" id="9801870at2"/>
<dbReference type="PIRSF" id="PIRSF008546">
    <property type="entry name" value="UCP008546"/>
    <property type="match status" value="1"/>
</dbReference>
<gene>
    <name evidence="1" type="ORF">PsAD2_02412</name>
</gene>
<dbReference type="Pfam" id="PF08837">
    <property type="entry name" value="DUF1810"/>
    <property type="match status" value="1"/>
</dbReference>
<keyword evidence="2" id="KW-1185">Reference proteome</keyword>
<dbReference type="PATRIC" id="fig|989403.3.peg.2573"/>
<dbReference type="Gene3D" id="1.25.40.380">
    <property type="entry name" value="Protein of unknown function DUF1810"/>
    <property type="match status" value="1"/>
</dbReference>
<dbReference type="InterPro" id="IPR014937">
    <property type="entry name" value="DUF1810"/>
</dbReference>
<sequence length="147" mass="16797">MVRTTKEDITRFVIAQDPVYLEVVQELMSGRKASHWIWFIFPQLRQLGRSSTAHFFGIEDLEEAKRYLSYPLLASRLRGCCKLLLKHTDLSALQILGEVDSIKVRSSATLFGNAGDDPEVFHQVLDQFYEGRPCKLTIEALKRHSTG</sequence>
<dbReference type="InterPro" id="IPR036287">
    <property type="entry name" value="Rv1873-like_sf"/>
</dbReference>
<evidence type="ECO:0000313" key="2">
    <source>
        <dbReference type="Proteomes" id="UP000076577"/>
    </source>
</evidence>
<name>A0A165YJJ5_9HYPH</name>
<accession>A0A165YJJ5</accession>
<proteinExistence type="predicted"/>
<comment type="caution">
    <text evidence="1">The sequence shown here is derived from an EMBL/GenBank/DDBJ whole genome shotgun (WGS) entry which is preliminary data.</text>
</comment>
<dbReference type="SUPFAM" id="SSF140736">
    <property type="entry name" value="Rv1873-like"/>
    <property type="match status" value="1"/>
</dbReference>
<organism evidence="1 2">
    <name type="scientific">Pseudovibrio axinellae</name>
    <dbReference type="NCBI Taxonomy" id="989403"/>
    <lineage>
        <taxon>Bacteria</taxon>
        <taxon>Pseudomonadati</taxon>
        <taxon>Pseudomonadota</taxon>
        <taxon>Alphaproteobacteria</taxon>
        <taxon>Hyphomicrobiales</taxon>
        <taxon>Stappiaceae</taxon>
        <taxon>Pseudovibrio</taxon>
    </lineage>
</organism>
<dbReference type="EMBL" id="LMCB01000017">
    <property type="protein sequence ID" value="KZL18896.1"/>
    <property type="molecule type" value="Genomic_DNA"/>
</dbReference>
<evidence type="ECO:0008006" key="3">
    <source>
        <dbReference type="Google" id="ProtNLM"/>
    </source>
</evidence>